<dbReference type="Pfam" id="PF00582">
    <property type="entry name" value="Usp"/>
    <property type="match status" value="1"/>
</dbReference>
<dbReference type="InterPro" id="IPR014729">
    <property type="entry name" value="Rossmann-like_a/b/a_fold"/>
</dbReference>
<accession>A0ABR9M1L6</accession>
<dbReference type="InterPro" id="IPR006015">
    <property type="entry name" value="Universal_stress_UspA"/>
</dbReference>
<feature type="domain" description="UspA" evidence="3">
    <location>
        <begin position="2"/>
        <end position="146"/>
    </location>
</feature>
<dbReference type="InterPro" id="IPR006016">
    <property type="entry name" value="UspA"/>
</dbReference>
<dbReference type="PANTHER" id="PTHR46268:SF6">
    <property type="entry name" value="UNIVERSAL STRESS PROTEIN UP12"/>
    <property type="match status" value="1"/>
</dbReference>
<evidence type="ECO:0000256" key="1">
    <source>
        <dbReference type="ARBA" id="ARBA00008791"/>
    </source>
</evidence>
<proteinExistence type="inferred from homology"/>
<name>A0ABR9M1L6_9ACTN</name>
<dbReference type="Gene3D" id="3.40.50.620">
    <property type="entry name" value="HUPs"/>
    <property type="match status" value="1"/>
</dbReference>
<protein>
    <submittedName>
        <fullName evidence="4">Nucleotide-binding universal stress UspA family protein</fullName>
    </submittedName>
</protein>
<gene>
    <name evidence="4" type="ORF">H4W80_005079</name>
</gene>
<organism evidence="4 5">
    <name type="scientific">Nonomuraea angiospora</name>
    <dbReference type="NCBI Taxonomy" id="46172"/>
    <lineage>
        <taxon>Bacteria</taxon>
        <taxon>Bacillati</taxon>
        <taxon>Actinomycetota</taxon>
        <taxon>Actinomycetes</taxon>
        <taxon>Streptosporangiales</taxon>
        <taxon>Streptosporangiaceae</taxon>
        <taxon>Nonomuraea</taxon>
    </lineage>
</organism>
<dbReference type="CDD" id="cd23659">
    <property type="entry name" value="USP_At3g01520-like"/>
    <property type="match status" value="1"/>
</dbReference>
<comment type="similarity">
    <text evidence="1">Belongs to the universal stress protein A family.</text>
</comment>
<sequence>MTILIAYDGSDDSKAAIAFAGELLRGESAVVLTVWERAAMATARASVGLMMVIDQLGTEDAAVEKAMRELAEHGADLARKAGLEATPRCDPDSAAVWSTIVDVADEIDARLIVTGTRGFGGVRSLLLGSTSDRVLHNAGRPVLVVPAPDAPSDAGPGAEPGADEAT</sequence>
<evidence type="ECO:0000313" key="4">
    <source>
        <dbReference type="EMBL" id="MBE1586821.1"/>
    </source>
</evidence>
<feature type="compositionally biased region" description="Low complexity" evidence="2">
    <location>
        <begin position="146"/>
        <end position="160"/>
    </location>
</feature>
<dbReference type="PANTHER" id="PTHR46268">
    <property type="entry name" value="STRESS RESPONSE PROTEIN NHAX"/>
    <property type="match status" value="1"/>
</dbReference>
<dbReference type="EMBL" id="JADBEK010000001">
    <property type="protein sequence ID" value="MBE1586821.1"/>
    <property type="molecule type" value="Genomic_DNA"/>
</dbReference>
<dbReference type="Proteomes" id="UP000633509">
    <property type="component" value="Unassembled WGS sequence"/>
</dbReference>
<comment type="caution">
    <text evidence="4">The sequence shown here is derived from an EMBL/GenBank/DDBJ whole genome shotgun (WGS) entry which is preliminary data.</text>
</comment>
<dbReference type="PRINTS" id="PR01438">
    <property type="entry name" value="UNVRSLSTRESS"/>
</dbReference>
<evidence type="ECO:0000256" key="2">
    <source>
        <dbReference type="SAM" id="MobiDB-lite"/>
    </source>
</evidence>
<feature type="region of interest" description="Disordered" evidence="2">
    <location>
        <begin position="146"/>
        <end position="166"/>
    </location>
</feature>
<dbReference type="SUPFAM" id="SSF52402">
    <property type="entry name" value="Adenine nucleotide alpha hydrolases-like"/>
    <property type="match status" value="1"/>
</dbReference>
<dbReference type="RefSeq" id="WP_192787320.1">
    <property type="nucleotide sequence ID" value="NZ_JADBEK010000001.1"/>
</dbReference>
<evidence type="ECO:0000313" key="5">
    <source>
        <dbReference type="Proteomes" id="UP000633509"/>
    </source>
</evidence>
<evidence type="ECO:0000259" key="3">
    <source>
        <dbReference type="Pfam" id="PF00582"/>
    </source>
</evidence>
<reference evidence="4 5" key="1">
    <citation type="submission" date="2020-10" db="EMBL/GenBank/DDBJ databases">
        <title>Sequencing the genomes of 1000 actinobacteria strains.</title>
        <authorList>
            <person name="Klenk H.-P."/>
        </authorList>
    </citation>
    <scope>NUCLEOTIDE SEQUENCE [LARGE SCALE GENOMIC DNA]</scope>
    <source>
        <strain evidence="4 5">DSM 43173</strain>
    </source>
</reference>
<keyword evidence="5" id="KW-1185">Reference proteome</keyword>